<dbReference type="Proteomes" id="UP000252731">
    <property type="component" value="Unassembled WGS sequence"/>
</dbReference>
<accession>A0A366JS21</accession>
<dbReference type="AlphaFoldDB" id="A0A366JS21"/>
<dbReference type="PROSITE" id="PS51500">
    <property type="entry name" value="SIN"/>
    <property type="match status" value="1"/>
</dbReference>
<dbReference type="EMBL" id="QNSF01000008">
    <property type="protein sequence ID" value="RBP91370.1"/>
    <property type="molecule type" value="Genomic_DNA"/>
</dbReference>
<evidence type="ECO:0000313" key="3">
    <source>
        <dbReference type="Proteomes" id="UP000252731"/>
    </source>
</evidence>
<sequence>METCEGKIDKEWVELIMTAKQLGLTIEEIQDFIRQSKTGLKIGQAPEHHK</sequence>
<gene>
    <name evidence="2" type="ORF">DFO70_108153</name>
</gene>
<dbReference type="Pfam" id="PF08671">
    <property type="entry name" value="SinI"/>
    <property type="match status" value="1"/>
</dbReference>
<evidence type="ECO:0000313" key="2">
    <source>
        <dbReference type="EMBL" id="RBP91370.1"/>
    </source>
</evidence>
<proteinExistence type="predicted"/>
<protein>
    <submittedName>
        <fullName evidence="2">Anti-repressor SinI</fullName>
    </submittedName>
</protein>
<dbReference type="InterPro" id="IPR036281">
    <property type="entry name" value="SinR/SinI_dimer_dom_sf"/>
</dbReference>
<comment type="caution">
    <text evidence="2">The sequence shown here is derived from an EMBL/GenBank/DDBJ whole genome shotgun (WGS) entry which is preliminary data.</text>
</comment>
<organism evidence="2 3">
    <name type="scientific">Cytobacillus firmus</name>
    <name type="common">Bacillus firmus</name>
    <dbReference type="NCBI Taxonomy" id="1399"/>
    <lineage>
        <taxon>Bacteria</taxon>
        <taxon>Bacillati</taxon>
        <taxon>Bacillota</taxon>
        <taxon>Bacilli</taxon>
        <taxon>Bacillales</taxon>
        <taxon>Bacillaceae</taxon>
        <taxon>Cytobacillus</taxon>
    </lineage>
</organism>
<dbReference type="OrthoDB" id="2913333at2"/>
<dbReference type="GO" id="GO:0006355">
    <property type="term" value="P:regulation of DNA-templated transcription"/>
    <property type="evidence" value="ECO:0007669"/>
    <property type="project" value="InterPro"/>
</dbReference>
<evidence type="ECO:0000259" key="1">
    <source>
        <dbReference type="PROSITE" id="PS51500"/>
    </source>
</evidence>
<dbReference type="GO" id="GO:0046983">
    <property type="term" value="F:protein dimerization activity"/>
    <property type="evidence" value="ECO:0007669"/>
    <property type="project" value="InterPro"/>
</dbReference>
<dbReference type="RefSeq" id="WP_113883691.1">
    <property type="nucleotide sequence ID" value="NZ_QNSF01000008.1"/>
</dbReference>
<name>A0A366JS21_CYTFI</name>
<reference evidence="2 3" key="1">
    <citation type="submission" date="2018-06" db="EMBL/GenBank/DDBJ databases">
        <title>Freshwater and sediment microbial communities from various areas in North America, analyzing microbe dynamics in response to fracking.</title>
        <authorList>
            <person name="Lamendella R."/>
        </authorList>
    </citation>
    <scope>NUCLEOTIDE SEQUENCE [LARGE SCALE GENOMIC DNA]</scope>
    <source>
        <strain evidence="2 3">14_TX</strain>
    </source>
</reference>
<dbReference type="InterPro" id="IPR010981">
    <property type="entry name" value="SinR/SinI_dimer_dom"/>
</dbReference>
<keyword evidence="3" id="KW-1185">Reference proteome</keyword>
<dbReference type="SUPFAM" id="SSF47406">
    <property type="entry name" value="SinR repressor dimerisation domain-like"/>
    <property type="match status" value="1"/>
</dbReference>
<feature type="domain" description="Sin" evidence="1">
    <location>
        <begin position="1"/>
        <end position="37"/>
    </location>
</feature>